<feature type="transmembrane region" description="Helical" evidence="1">
    <location>
        <begin position="593"/>
        <end position="614"/>
    </location>
</feature>
<evidence type="ECO:0000313" key="3">
    <source>
        <dbReference type="EMBL" id="CDS82790.1"/>
    </source>
</evidence>
<dbReference type="NCBIfam" id="TIGR01443">
    <property type="entry name" value="intein_Cterm"/>
    <property type="match status" value="1"/>
</dbReference>
<evidence type="ECO:0000259" key="2">
    <source>
        <dbReference type="Pfam" id="PF22530"/>
    </source>
</evidence>
<feature type="domain" description="Terminase large subunit ribonuclease H-like" evidence="2">
    <location>
        <begin position="311"/>
        <end position="415"/>
    </location>
</feature>
<dbReference type="AlphaFoldDB" id="A0A069A309"/>
<evidence type="ECO:0000313" key="4">
    <source>
        <dbReference type="EMBL" id="CDS84725.1"/>
    </source>
</evidence>
<dbReference type="InterPro" id="IPR006517">
    <property type="entry name" value="Phage_terminase_lsu-like_C"/>
</dbReference>
<dbReference type="EMBL" id="LK932311">
    <property type="protein sequence ID" value="CDS82790.1"/>
    <property type="molecule type" value="Genomic_DNA"/>
</dbReference>
<keyword evidence="1" id="KW-0812">Transmembrane</keyword>
<evidence type="ECO:0000256" key="1">
    <source>
        <dbReference type="SAM" id="Phobius"/>
    </source>
</evidence>
<keyword evidence="1" id="KW-0472">Membrane</keyword>
<dbReference type="NCBIfam" id="TIGR01630">
    <property type="entry name" value="psiM2_ORF9"/>
    <property type="match status" value="1"/>
</dbReference>
<dbReference type="InterPro" id="IPR054762">
    <property type="entry name" value="Gp19_RNaseH-like"/>
</dbReference>
<sequence length="799" mass="92563">MMMDKKLIQLEAKKELARREFFYFCNLLAPKFYKEDRKYLVETCNKLQDFYYSDDEVLIINMPPRHGKSRSAGLFVEWILGKNKNEKIMTGSYNETLSTMFSKNVRNAIQEEKADIDTIIYSDIFPNTKIKHGDGAMNLWSLEGGYNNYLATSPSGTATGFGCSLMIVDDLIKNAEEAYNENVLEKHWDWFTNTMLSRLEEGGKIIIIMTRWSSKDLAGRALEHYKEEGKKVRHINMKALQEDGNMLCEEVLSLNSYKSKVRAMGEDIASANYQQEPIDLKGCLYTRFKTYDKLPADDKGNLLFTSIKAYVDTADEGADYLCAIVYGVYNKEAYILDVLYTKESMEITEYKTAKMFHDNEVNKADIESNSGGRAFARSVQRLLKEKFNSNKTTIKWFHQSKNKNARILSNSSWVMEHIYFPVNWRDRWQDYYKAMVSYQREGKNKHDDACFEEGTQISTLFGNKSIEKIKEGEYVFTPFGLRRVLWSGCTGEKETINKLGLKATRNHKVFSYINGFISLDKLTGISETSIISLKELMLWKYKKLLYSMEKNIDLWDKRSIILVSQVKMKKENMLKDFMWQFGSLIIKGKFQKAIIFIIKILILLITTLTTWNVFRINNTYRYMQRKILKMKNFTKQLLTILIKQEKKLLNGIKVKKVENGTQSMQNRFQKILKYINVSVKNVGAILKAKYKHLNSVQINAEKDGEVKTDELNIHQNVLYVEQNLLEQNTRHLPKKDKHVQSHVQTDSTTSIESKKVKVYNLTVEGNHVYYAHGFLVSNCDATTGVAEKALKGQGLSVFK</sequence>
<protein>
    <submittedName>
        <fullName evidence="3">TerL (Modular protein)</fullName>
    </submittedName>
</protein>
<dbReference type="PATRIC" id="fig|1496.854.peg.1743"/>
<dbReference type="SUPFAM" id="SSF51294">
    <property type="entry name" value="Hedgehog/intein (Hint) domain"/>
    <property type="match status" value="1"/>
</dbReference>
<dbReference type="Pfam" id="PF22530">
    <property type="entry name" value="Terminase-T7_RNaseH-like"/>
    <property type="match status" value="1"/>
</dbReference>
<dbReference type="EMBL" id="LK932492">
    <property type="protein sequence ID" value="CDS84725.1"/>
    <property type="molecule type" value="Genomic_DNA"/>
</dbReference>
<reference evidence="3" key="1">
    <citation type="submission" date="2014-07" db="EMBL/GenBank/DDBJ databases">
        <authorList>
            <person name="Monot Marc"/>
        </authorList>
    </citation>
    <scope>NUCLEOTIDE SEQUENCE</scope>
    <source>
        <strain evidence="3">7032994</strain>
    </source>
</reference>
<proteinExistence type="predicted"/>
<keyword evidence="1" id="KW-1133">Transmembrane helix</keyword>
<dbReference type="Pfam" id="PF03237">
    <property type="entry name" value="Terminase_6N"/>
    <property type="match status" value="1"/>
</dbReference>
<dbReference type="InterPro" id="IPR036844">
    <property type="entry name" value="Hint_dom_sf"/>
</dbReference>
<name>A0A069A309_CLODI</name>
<dbReference type="Gene3D" id="2.170.16.10">
    <property type="entry name" value="Hedgehog/Intein (Hint) domain"/>
    <property type="match status" value="1"/>
</dbReference>
<accession>A0A069A309</accession>
<organism evidence="3">
    <name type="scientific">Clostridioides difficile</name>
    <name type="common">Peptoclostridium difficile</name>
    <dbReference type="NCBI Taxonomy" id="1496"/>
    <lineage>
        <taxon>Bacteria</taxon>
        <taxon>Bacillati</taxon>
        <taxon>Bacillota</taxon>
        <taxon>Clostridia</taxon>
        <taxon>Peptostreptococcales</taxon>
        <taxon>Peptostreptococcaceae</taxon>
        <taxon>Clostridioides</taxon>
    </lineage>
</organism>
<dbReference type="InterPro" id="IPR030934">
    <property type="entry name" value="Intein_C"/>
</dbReference>
<dbReference type="PROSITE" id="PS50818">
    <property type="entry name" value="INTEIN_C_TER"/>
    <property type="match status" value="1"/>
</dbReference>
<gene>
    <name evidence="4" type="ORF">BN1096_400004</name>
    <name evidence="3" type="ORF">BN1097_1070030</name>
</gene>